<dbReference type="NCBIfam" id="TIGR02385">
    <property type="entry name" value="RelE_StbE"/>
    <property type="match status" value="1"/>
</dbReference>
<accession>A0A1Q8QZ53</accession>
<organism evidence="3 4">
    <name type="scientific">Desulfosporosinus metallidurans</name>
    <dbReference type="NCBI Taxonomy" id="1888891"/>
    <lineage>
        <taxon>Bacteria</taxon>
        <taxon>Bacillati</taxon>
        <taxon>Bacillota</taxon>
        <taxon>Clostridia</taxon>
        <taxon>Eubacteriales</taxon>
        <taxon>Desulfitobacteriaceae</taxon>
        <taxon>Desulfosporosinus</taxon>
    </lineage>
</organism>
<dbReference type="Pfam" id="PF05016">
    <property type="entry name" value="ParE_toxin"/>
    <property type="match status" value="1"/>
</dbReference>
<name>A0A1Q8QZ53_9FIRM</name>
<dbReference type="InterPro" id="IPR035093">
    <property type="entry name" value="RelE/ParE_toxin_dom_sf"/>
</dbReference>
<keyword evidence="4" id="KW-1185">Reference proteome</keyword>
<proteinExistence type="inferred from homology"/>
<dbReference type="InterPro" id="IPR051803">
    <property type="entry name" value="TA_system_RelE-like_toxin"/>
</dbReference>
<comment type="similarity">
    <text evidence="1">Belongs to the RelE toxin family.</text>
</comment>
<evidence type="ECO:0000313" key="3">
    <source>
        <dbReference type="EMBL" id="OLN32624.1"/>
    </source>
</evidence>
<dbReference type="EMBL" id="MLBF01000007">
    <property type="protein sequence ID" value="OLN32624.1"/>
    <property type="molecule type" value="Genomic_DNA"/>
</dbReference>
<dbReference type="SUPFAM" id="SSF143011">
    <property type="entry name" value="RelE-like"/>
    <property type="match status" value="1"/>
</dbReference>
<dbReference type="Gene3D" id="3.30.2310.20">
    <property type="entry name" value="RelE-like"/>
    <property type="match status" value="1"/>
</dbReference>
<reference evidence="3 4" key="1">
    <citation type="submission" date="2016-09" db="EMBL/GenBank/DDBJ databases">
        <title>Complete genome of Desulfosporosinus sp. OL.</title>
        <authorList>
            <person name="Mardanov A."/>
            <person name="Beletsky A."/>
            <person name="Panova A."/>
            <person name="Karnachuk O."/>
            <person name="Ravin N."/>
        </authorList>
    </citation>
    <scope>NUCLEOTIDE SEQUENCE [LARGE SCALE GENOMIC DNA]</scope>
    <source>
        <strain evidence="3 4">OL</strain>
    </source>
</reference>
<keyword evidence="2" id="KW-1277">Toxin-antitoxin system</keyword>
<dbReference type="InterPro" id="IPR007712">
    <property type="entry name" value="RelE/ParE_toxin"/>
</dbReference>
<gene>
    <name evidence="3" type="ORF">DSOL_1375</name>
</gene>
<dbReference type="OrthoDB" id="361440at2"/>
<dbReference type="PANTHER" id="PTHR33755">
    <property type="entry name" value="TOXIN PARE1-RELATED"/>
    <property type="match status" value="1"/>
</dbReference>
<evidence type="ECO:0000256" key="2">
    <source>
        <dbReference type="ARBA" id="ARBA00022649"/>
    </source>
</evidence>
<protein>
    <submittedName>
        <fullName evidence="3">Death on curing protein, Doc toxin</fullName>
    </submittedName>
</protein>
<dbReference type="RefSeq" id="WP_075364105.1">
    <property type="nucleotide sequence ID" value="NZ_MLBF01000007.1"/>
</dbReference>
<dbReference type="AlphaFoldDB" id="A0A1Q8QZ53"/>
<evidence type="ECO:0000256" key="1">
    <source>
        <dbReference type="ARBA" id="ARBA00006226"/>
    </source>
</evidence>
<sequence length="103" mass="11774">MANYKIKITQIAQDDLKSIIAHIRLNNPDAAIRMYETIKESIGKLADFPLMGSVPLDTKIAGQGYRMIVVDPYLVFYILVKEENTVEVHRVLHGKQDFPRIMT</sequence>
<dbReference type="STRING" id="1888891.DSOL_1375"/>
<dbReference type="Proteomes" id="UP000186102">
    <property type="component" value="Unassembled WGS sequence"/>
</dbReference>
<comment type="caution">
    <text evidence="3">The sequence shown here is derived from an EMBL/GenBank/DDBJ whole genome shotgun (WGS) entry which is preliminary data.</text>
</comment>
<evidence type="ECO:0000313" key="4">
    <source>
        <dbReference type="Proteomes" id="UP000186102"/>
    </source>
</evidence>